<evidence type="ECO:0000313" key="2">
    <source>
        <dbReference type="EMBL" id="PKY49873.1"/>
    </source>
</evidence>
<protein>
    <submittedName>
        <fullName evidence="2">Uncharacterized protein</fullName>
    </submittedName>
</protein>
<keyword evidence="3" id="KW-1185">Reference proteome</keyword>
<comment type="caution">
    <text evidence="2">The sequence shown here is derived from an EMBL/GenBank/DDBJ whole genome shotgun (WGS) entry which is preliminary data.</text>
</comment>
<sequence length="96" mass="9935">MVEDFIADTVAGAGGSGSTPPQQNNTGNISSPLSNYSAAPTVPSSNASGTLNASMHAPKDKGNFPSNTSSDNSNHHLRILDFDDIEIPFVEAKFVG</sequence>
<organism evidence="2 3">
    <name type="scientific">Rhizophagus irregularis</name>
    <dbReference type="NCBI Taxonomy" id="588596"/>
    <lineage>
        <taxon>Eukaryota</taxon>
        <taxon>Fungi</taxon>
        <taxon>Fungi incertae sedis</taxon>
        <taxon>Mucoromycota</taxon>
        <taxon>Glomeromycotina</taxon>
        <taxon>Glomeromycetes</taxon>
        <taxon>Glomerales</taxon>
        <taxon>Glomeraceae</taxon>
        <taxon>Rhizophagus</taxon>
    </lineage>
</organism>
<proteinExistence type="predicted"/>
<accession>A0A2I1GT94</accession>
<feature type="region of interest" description="Disordered" evidence="1">
    <location>
        <begin position="1"/>
        <end position="75"/>
    </location>
</feature>
<dbReference type="Proteomes" id="UP000234323">
    <property type="component" value="Unassembled WGS sequence"/>
</dbReference>
<gene>
    <name evidence="2" type="ORF">RhiirA4_466020</name>
</gene>
<name>A0A2I1GT94_9GLOM</name>
<evidence type="ECO:0000313" key="3">
    <source>
        <dbReference type="Proteomes" id="UP000234323"/>
    </source>
</evidence>
<reference evidence="2 3" key="1">
    <citation type="submission" date="2015-10" db="EMBL/GenBank/DDBJ databases">
        <title>Genome analyses suggest a sexual origin of heterokaryosis in a supposedly ancient asexual fungus.</title>
        <authorList>
            <person name="Ropars J."/>
            <person name="Sedzielewska K."/>
            <person name="Noel J."/>
            <person name="Charron P."/>
            <person name="Farinelli L."/>
            <person name="Marton T."/>
            <person name="Kruger M."/>
            <person name="Pelin A."/>
            <person name="Brachmann A."/>
            <person name="Corradi N."/>
        </authorList>
    </citation>
    <scope>NUCLEOTIDE SEQUENCE [LARGE SCALE GENOMIC DNA]</scope>
    <source>
        <strain evidence="2 3">A4</strain>
    </source>
</reference>
<dbReference type="AlphaFoldDB" id="A0A2I1GT94"/>
<evidence type="ECO:0000256" key="1">
    <source>
        <dbReference type="SAM" id="MobiDB-lite"/>
    </source>
</evidence>
<feature type="compositionally biased region" description="Polar residues" evidence="1">
    <location>
        <begin position="18"/>
        <end position="53"/>
    </location>
</feature>
<dbReference type="EMBL" id="LLXI01000794">
    <property type="protein sequence ID" value="PKY49873.1"/>
    <property type="molecule type" value="Genomic_DNA"/>
</dbReference>